<sequence>MKMENTVQLTRTEFENLLKAKFDLEMVKDVLLNGAKTDWSGKYLAWDDATTSAVLRHIMGDAYDKKLEELTKEAL</sequence>
<accession>A0A8S5QRS6</accession>
<reference evidence="1" key="1">
    <citation type="journal article" date="2021" name="Proc. Natl. Acad. Sci. U.S.A.">
        <title>A Catalog of Tens of Thousands of Viruses from Human Metagenomes Reveals Hidden Associations with Chronic Diseases.</title>
        <authorList>
            <person name="Tisza M.J."/>
            <person name="Buck C.B."/>
        </authorList>
    </citation>
    <scope>NUCLEOTIDE SEQUENCE</scope>
    <source>
        <strain evidence="1">Ct2773</strain>
    </source>
</reference>
<dbReference type="EMBL" id="BK015717">
    <property type="protein sequence ID" value="DAE21784.1"/>
    <property type="molecule type" value="Genomic_DNA"/>
</dbReference>
<organism evidence="1">
    <name type="scientific">Siphoviridae sp. ct2773</name>
    <dbReference type="NCBI Taxonomy" id="2826275"/>
    <lineage>
        <taxon>Viruses</taxon>
        <taxon>Duplodnaviria</taxon>
        <taxon>Heunggongvirae</taxon>
        <taxon>Uroviricota</taxon>
        <taxon>Caudoviricetes</taxon>
    </lineage>
</organism>
<protein>
    <submittedName>
        <fullName evidence="1">Uncharacterized protein</fullName>
    </submittedName>
</protein>
<evidence type="ECO:0000313" key="1">
    <source>
        <dbReference type="EMBL" id="DAE21784.1"/>
    </source>
</evidence>
<name>A0A8S5QRS6_9CAUD</name>
<proteinExistence type="predicted"/>